<accession>A0A0S2DQX0</accession>
<protein>
    <submittedName>
        <fullName evidence="1">Uncharacterized protein</fullName>
    </submittedName>
</protein>
<dbReference type="EMBL" id="CP013140">
    <property type="protein sequence ID" value="ALN60860.1"/>
    <property type="molecule type" value="Genomic_DNA"/>
</dbReference>
<dbReference type="KEGG" id="lez:GLE_5519"/>
<sequence>MKQNDVFKECLTQLPESVLADFGPLTGGVLSTLAQQELQRRAALALQSIPGDYVVDLLLGRAYPSKTVADVLAE</sequence>
<dbReference type="STRING" id="69.GLE_5519"/>
<proteinExistence type="predicted"/>
<gene>
    <name evidence="1" type="ORF">GLE_5519</name>
</gene>
<dbReference type="AlphaFoldDB" id="A0A0S2DQX0"/>
<dbReference type="PATRIC" id="fig|69.6.peg.5433"/>
<name>A0A0S2DQX0_LYSEN</name>
<evidence type="ECO:0000313" key="2">
    <source>
        <dbReference type="Proteomes" id="UP000061569"/>
    </source>
</evidence>
<organism evidence="1 2">
    <name type="scientific">Lysobacter enzymogenes</name>
    <dbReference type="NCBI Taxonomy" id="69"/>
    <lineage>
        <taxon>Bacteria</taxon>
        <taxon>Pseudomonadati</taxon>
        <taxon>Pseudomonadota</taxon>
        <taxon>Gammaproteobacteria</taxon>
        <taxon>Lysobacterales</taxon>
        <taxon>Lysobacteraceae</taxon>
        <taxon>Lysobacter</taxon>
    </lineage>
</organism>
<dbReference type="Proteomes" id="UP000061569">
    <property type="component" value="Chromosome"/>
</dbReference>
<reference evidence="1 2" key="1">
    <citation type="submission" date="2015-11" db="EMBL/GenBank/DDBJ databases">
        <title>Genome sequences of Lysobacter enzymogenes strain C3 and Lysobacter antibioticus ATCC 29479.</title>
        <authorList>
            <person name="Kobayashi D.Y."/>
        </authorList>
    </citation>
    <scope>NUCLEOTIDE SEQUENCE [LARGE SCALE GENOMIC DNA]</scope>
    <source>
        <strain evidence="1 2">C3</strain>
    </source>
</reference>
<evidence type="ECO:0000313" key="1">
    <source>
        <dbReference type="EMBL" id="ALN60860.1"/>
    </source>
</evidence>